<keyword evidence="3 5" id="KW-0413">Isomerase</keyword>
<dbReference type="InterPro" id="IPR008183">
    <property type="entry name" value="Aldose_1/G6P_1-epimerase"/>
</dbReference>
<proteinExistence type="inferred from homology"/>
<dbReference type="EMBL" id="JBHUNA010000003">
    <property type="protein sequence ID" value="MFD2759753.1"/>
    <property type="molecule type" value="Genomic_DNA"/>
</dbReference>
<evidence type="ECO:0000256" key="5">
    <source>
        <dbReference type="PIRNR" id="PIRNR005096"/>
    </source>
</evidence>
<dbReference type="PIRSF" id="PIRSF005096">
    <property type="entry name" value="GALM"/>
    <property type="match status" value="1"/>
</dbReference>
<dbReference type="EC" id="5.1.3.3" evidence="5"/>
<dbReference type="Pfam" id="PF01263">
    <property type="entry name" value="Aldose_epim"/>
    <property type="match status" value="1"/>
</dbReference>
<name>A0ABW5V265_9BACI</name>
<organism evidence="6 7">
    <name type="scientific">Lentibacillus juripiscarius</name>
    <dbReference type="NCBI Taxonomy" id="257446"/>
    <lineage>
        <taxon>Bacteria</taxon>
        <taxon>Bacillati</taxon>
        <taxon>Bacillota</taxon>
        <taxon>Bacilli</taxon>
        <taxon>Bacillales</taxon>
        <taxon>Bacillaceae</taxon>
        <taxon>Lentibacillus</taxon>
    </lineage>
</organism>
<evidence type="ECO:0000256" key="1">
    <source>
        <dbReference type="ARBA" id="ARBA00005028"/>
    </source>
</evidence>
<evidence type="ECO:0000313" key="6">
    <source>
        <dbReference type="EMBL" id="MFD2759753.1"/>
    </source>
</evidence>
<comment type="caution">
    <text evidence="6">The sequence shown here is derived from an EMBL/GenBank/DDBJ whole genome shotgun (WGS) entry which is preliminary data.</text>
</comment>
<dbReference type="PANTHER" id="PTHR10091:SF0">
    <property type="entry name" value="GALACTOSE MUTAROTASE"/>
    <property type="match status" value="1"/>
</dbReference>
<evidence type="ECO:0000256" key="3">
    <source>
        <dbReference type="ARBA" id="ARBA00023235"/>
    </source>
</evidence>
<evidence type="ECO:0000256" key="2">
    <source>
        <dbReference type="ARBA" id="ARBA00006206"/>
    </source>
</evidence>
<dbReference type="Gene3D" id="2.70.98.10">
    <property type="match status" value="1"/>
</dbReference>
<dbReference type="PANTHER" id="PTHR10091">
    <property type="entry name" value="ALDOSE-1-EPIMERASE"/>
    <property type="match status" value="1"/>
</dbReference>
<keyword evidence="7" id="KW-1185">Reference proteome</keyword>
<gene>
    <name evidence="6" type="ORF">ACFSUO_01960</name>
</gene>
<dbReference type="RefSeq" id="WP_382390536.1">
    <property type="nucleotide sequence ID" value="NZ_JBHUNA010000003.1"/>
</dbReference>
<comment type="pathway">
    <text evidence="1 5">Carbohydrate metabolism; hexose metabolism.</text>
</comment>
<dbReference type="InterPro" id="IPR047215">
    <property type="entry name" value="Galactose_mutarotase-like"/>
</dbReference>
<dbReference type="GO" id="GO:0016853">
    <property type="term" value="F:isomerase activity"/>
    <property type="evidence" value="ECO:0007669"/>
    <property type="project" value="UniProtKB-KW"/>
</dbReference>
<dbReference type="InterPro" id="IPR015443">
    <property type="entry name" value="Aldose_1-epimerase"/>
</dbReference>
<dbReference type="NCBIfam" id="NF008277">
    <property type="entry name" value="PRK11055.1"/>
    <property type="match status" value="1"/>
</dbReference>
<keyword evidence="4 5" id="KW-0119">Carbohydrate metabolism</keyword>
<dbReference type="CDD" id="cd09019">
    <property type="entry name" value="galactose_mutarotase_like"/>
    <property type="match status" value="1"/>
</dbReference>
<dbReference type="Proteomes" id="UP001597502">
    <property type="component" value="Unassembled WGS sequence"/>
</dbReference>
<reference evidence="7" key="1">
    <citation type="journal article" date="2019" name="Int. J. Syst. Evol. Microbiol.">
        <title>The Global Catalogue of Microorganisms (GCM) 10K type strain sequencing project: providing services to taxonomists for standard genome sequencing and annotation.</title>
        <authorList>
            <consortium name="The Broad Institute Genomics Platform"/>
            <consortium name="The Broad Institute Genome Sequencing Center for Infectious Disease"/>
            <person name="Wu L."/>
            <person name="Ma J."/>
        </authorList>
    </citation>
    <scope>NUCLEOTIDE SEQUENCE [LARGE SCALE GENOMIC DNA]</scope>
    <source>
        <strain evidence="7">TISTR 1535</strain>
    </source>
</reference>
<sequence>MNIKEENLNDTWTVYVLKSDQGMEVHVLNYGGVITKIMTPDRNGKIENVVLGYRNTDDYVSNPHFLGATIGRVAGRIKNASLSIDGKLYKLEANDGRNHLHSGTNGFHHVIWDAEPFELDDSVGVKLRYFSQDGENGYPGNVKVAVTYTLTNDNELVLDYWAYTDQTTPLALTNHSYFNLSGNLRDTVHGHQVTVDSQQFVELDAELIATGKRVNVEETSFDFRQGRKLEDGIIAGNKQNKIVGNGYDHYFIFNDHNKEESVTVKDESSGRVLTIETDQPGMVMYTANNLEAGLALLEGASKKYLGVCFETQASPASLHEKDFPGVMLEGGEEYQKQTVFRFGAE</sequence>
<accession>A0ABW5V265</accession>
<evidence type="ECO:0000313" key="7">
    <source>
        <dbReference type="Proteomes" id="UP001597502"/>
    </source>
</evidence>
<evidence type="ECO:0000256" key="4">
    <source>
        <dbReference type="ARBA" id="ARBA00023277"/>
    </source>
</evidence>
<comment type="catalytic activity">
    <reaction evidence="5">
        <text>alpha-D-glucose = beta-D-glucose</text>
        <dbReference type="Rhea" id="RHEA:10264"/>
        <dbReference type="ChEBI" id="CHEBI:15903"/>
        <dbReference type="ChEBI" id="CHEBI:17925"/>
        <dbReference type="EC" id="5.1.3.3"/>
    </reaction>
</comment>
<dbReference type="InterPro" id="IPR011013">
    <property type="entry name" value="Gal_mutarotase_sf_dom"/>
</dbReference>
<dbReference type="InterPro" id="IPR014718">
    <property type="entry name" value="GH-type_carb-bd"/>
</dbReference>
<protein>
    <recommendedName>
        <fullName evidence="5">Aldose 1-epimerase</fullName>
        <ecNumber evidence="5">5.1.3.3</ecNumber>
    </recommendedName>
</protein>
<comment type="similarity">
    <text evidence="2 5">Belongs to the aldose epimerase family.</text>
</comment>
<dbReference type="SUPFAM" id="SSF74650">
    <property type="entry name" value="Galactose mutarotase-like"/>
    <property type="match status" value="1"/>
</dbReference>